<dbReference type="AlphaFoldDB" id="A0A0R3K0K0"/>
<protein>
    <submittedName>
        <fullName evidence="1">Uncharacterized protein</fullName>
    </submittedName>
</protein>
<proteinExistence type="predicted"/>
<organism evidence="1 2">
    <name type="scientific">Caloramator mitchellensis</name>
    <dbReference type="NCBI Taxonomy" id="908809"/>
    <lineage>
        <taxon>Bacteria</taxon>
        <taxon>Bacillati</taxon>
        <taxon>Bacillota</taxon>
        <taxon>Clostridia</taxon>
        <taxon>Eubacteriales</taxon>
        <taxon>Clostridiaceae</taxon>
        <taxon>Caloramator</taxon>
    </lineage>
</organism>
<accession>A0A0R3K0K0</accession>
<comment type="caution">
    <text evidence="1">The sequence shown here is derived from an EMBL/GenBank/DDBJ whole genome shotgun (WGS) entry which is preliminary data.</text>
</comment>
<reference evidence="1 2" key="1">
    <citation type="submission" date="2015-09" db="EMBL/GenBank/DDBJ databases">
        <title>Draft genome sequence of a Caloramator mitchellensis, a moderate thermophile from the Great Artesian Basin of Australia.</title>
        <authorList>
            <person name="Patel B.K."/>
        </authorList>
    </citation>
    <scope>NUCLEOTIDE SEQUENCE [LARGE SCALE GENOMIC DNA]</scope>
    <source>
        <strain evidence="1 2">VF08</strain>
    </source>
</reference>
<name>A0A0R3K0K0_CALMK</name>
<dbReference type="EMBL" id="LKHP01000007">
    <property type="protein sequence ID" value="KRQ86764.1"/>
    <property type="molecule type" value="Genomic_DNA"/>
</dbReference>
<dbReference type="OrthoDB" id="1947307at2"/>
<sequence>MRADYAILKYNKMLFINRFQAVKTSVNLQRTEIDELIDLFKRDVDKSFFSYSYFKLQSGRFCFVKAKSEEGNNADYFVECLIFDEIIFYPFQLIDAELKFSDFAEVQIKGPDITRVMEFAKNHSEIYGMISLLIKGKKVFISDEEVLNWLSVIYMAYPIRMAKNITFTTDEFLNIEFDIKFLNKNTPGFTMSFNSVFEFTKILEMGYLYNYNHILSFHAFLDDFGVEKIGEDIDKLYWVYKILDVELKDIDRQTFDEIADYAVSNLSDDRINEIFKKIEPNFELLITKLNINDLQIVVDLLKKIYLSNSFVINRCTEIMNVLFDDMILKTDEIQSVLDVYIKLSEEIKHHNLTLMRSQIKEERVKYIIAILNNNKLSKLAYYYSYIVLKSLIELDYTFSQSQKIENLNLLFEMIIDIIMLEFSYFKDILLMASKSIEFFVKILFMIADKIDSYEKELKLFEYLTEALDNCDEFNQYEIRKNIKKSNKRFLFEEYKIRLDRAEDKKTFFEEYLKNVFERFEDYYKEYFDKALKEYLLSLKDEEIFDESVKIIIKIINEKMILSDDAARILINCFEKGFDFKYKEEYKDIIKWIKLIKKIRRIETNNDIIALIDLALFLEENKYKKLFIDELLQTKGRASILGGYKYVNFISWTFPNIIRLIRDVEDHKKMVYFYNPEDDLNFYKFYIDNLFRLINEDMERGYNILLTFLVYFYFYVEPKYRLYGEETKTEEINKFLVERFKQNKNISIEKFNIDLVNEFDNNRLSVPIMWQQIYEGILKE</sequence>
<dbReference type="STRING" id="908809.ABG79_01516"/>
<dbReference type="RefSeq" id="WP_057978729.1">
    <property type="nucleotide sequence ID" value="NZ_LKHP01000007.1"/>
</dbReference>
<evidence type="ECO:0000313" key="1">
    <source>
        <dbReference type="EMBL" id="KRQ86764.1"/>
    </source>
</evidence>
<gene>
    <name evidence="1" type="ORF">ABG79_01516</name>
</gene>
<dbReference type="Proteomes" id="UP000052015">
    <property type="component" value="Unassembled WGS sequence"/>
</dbReference>
<keyword evidence="2" id="KW-1185">Reference proteome</keyword>
<evidence type="ECO:0000313" key="2">
    <source>
        <dbReference type="Proteomes" id="UP000052015"/>
    </source>
</evidence>